<evidence type="ECO:0000313" key="2">
    <source>
        <dbReference type="Proteomes" id="UP000636505"/>
    </source>
</evidence>
<comment type="caution">
    <text evidence="1">The sequence shown here is derived from an EMBL/GenBank/DDBJ whole genome shotgun (WGS) entry which is preliminary data.</text>
</comment>
<reference evidence="1" key="1">
    <citation type="submission" date="2020-10" db="EMBL/GenBank/DDBJ databases">
        <authorList>
            <person name="Castelo-Branco R."/>
            <person name="Eusebio N."/>
            <person name="Adriana R."/>
            <person name="Vieira A."/>
            <person name="Brugerolle De Fraissinette N."/>
            <person name="Rezende De Castro R."/>
            <person name="Schneider M.P."/>
            <person name="Vasconcelos V."/>
            <person name="Leao P.N."/>
        </authorList>
    </citation>
    <scope>NUCLEOTIDE SEQUENCE</scope>
    <source>
        <strain evidence="1">LEGE 07310</strain>
    </source>
</reference>
<name>A0A8J7A9X4_9CYAN</name>
<protein>
    <submittedName>
        <fullName evidence="1">Uncharacterized protein</fullName>
    </submittedName>
</protein>
<gene>
    <name evidence="1" type="ORF">IQ241_16615</name>
</gene>
<proteinExistence type="predicted"/>
<keyword evidence="2" id="KW-1185">Reference proteome</keyword>
<dbReference type="RefSeq" id="WP_193909196.1">
    <property type="nucleotide sequence ID" value="NZ_JADEXG010000042.1"/>
</dbReference>
<dbReference type="EMBL" id="JADEXG010000042">
    <property type="protein sequence ID" value="MBE9078895.1"/>
    <property type="molecule type" value="Genomic_DNA"/>
</dbReference>
<organism evidence="1 2">
    <name type="scientific">Vasconcelosia minhoensis LEGE 07310</name>
    <dbReference type="NCBI Taxonomy" id="915328"/>
    <lineage>
        <taxon>Bacteria</taxon>
        <taxon>Bacillati</taxon>
        <taxon>Cyanobacteriota</taxon>
        <taxon>Cyanophyceae</taxon>
        <taxon>Nodosilineales</taxon>
        <taxon>Cymatolegaceae</taxon>
        <taxon>Vasconcelosia</taxon>
        <taxon>Vasconcelosia minhoensis</taxon>
    </lineage>
</organism>
<dbReference type="AlphaFoldDB" id="A0A8J7A9X4"/>
<accession>A0A8J7A9X4</accession>
<sequence>MPYKSQTATTEMQVTSIRFERSLIDKLKAIAGRQGYQALIREVLWDYVERQTESQLLQIRATLPSTAQQQERCALTDRIIQPQEEMLLGLTTDDRLVPLSLSTGEFVAPVG</sequence>
<dbReference type="Proteomes" id="UP000636505">
    <property type="component" value="Unassembled WGS sequence"/>
</dbReference>
<evidence type="ECO:0000313" key="1">
    <source>
        <dbReference type="EMBL" id="MBE9078895.1"/>
    </source>
</evidence>